<proteinExistence type="predicted"/>
<organism evidence="2 3">
    <name type="scientific">Aureispira anguillae</name>
    <dbReference type="NCBI Taxonomy" id="2864201"/>
    <lineage>
        <taxon>Bacteria</taxon>
        <taxon>Pseudomonadati</taxon>
        <taxon>Bacteroidota</taxon>
        <taxon>Saprospiria</taxon>
        <taxon>Saprospirales</taxon>
        <taxon>Saprospiraceae</taxon>
        <taxon>Aureispira</taxon>
    </lineage>
</organism>
<dbReference type="AlphaFoldDB" id="A0A915YC19"/>
<feature type="chain" id="PRO_5036803865" description="Outer membrane protein beta-barrel domain-containing protein" evidence="1">
    <location>
        <begin position="21"/>
        <end position="200"/>
    </location>
</feature>
<name>A0A915YC19_9BACT</name>
<keyword evidence="3" id="KW-1185">Reference proteome</keyword>
<gene>
    <name evidence="2" type="ORF">AsAng_0010180</name>
</gene>
<evidence type="ECO:0000313" key="3">
    <source>
        <dbReference type="Proteomes" id="UP001060919"/>
    </source>
</evidence>
<reference evidence="2" key="1">
    <citation type="submission" date="2022-09" db="EMBL/GenBank/DDBJ databases">
        <title>Aureispira anguillicida sp. nov., isolated from Leptocephalus of Japanese eel Anguilla japonica.</title>
        <authorList>
            <person name="Yuasa K."/>
            <person name="Mekata T."/>
            <person name="Ikunari K."/>
        </authorList>
    </citation>
    <scope>NUCLEOTIDE SEQUENCE</scope>
    <source>
        <strain evidence="2">EL160426</strain>
    </source>
</reference>
<evidence type="ECO:0000256" key="1">
    <source>
        <dbReference type="SAM" id="SignalP"/>
    </source>
</evidence>
<evidence type="ECO:0008006" key="4">
    <source>
        <dbReference type="Google" id="ProtNLM"/>
    </source>
</evidence>
<keyword evidence="1" id="KW-0732">Signal</keyword>
<dbReference type="Proteomes" id="UP001060919">
    <property type="component" value="Chromosome"/>
</dbReference>
<dbReference type="EMBL" id="AP026867">
    <property type="protein sequence ID" value="BDS10310.1"/>
    <property type="molecule type" value="Genomic_DNA"/>
</dbReference>
<feature type="signal peptide" evidence="1">
    <location>
        <begin position="1"/>
        <end position="20"/>
    </location>
</feature>
<sequence>MKRYLFLLFLLNLSFQNINAQVDPILKNGFWFDLNFGIVQKHEEVAVPCGSRGLGCNKWGRTTVPAAWARGFALHAKVGNKWYYPKGKSYQLGFQFTWLGGGKDIWGGGGWYVDIGALGFCSVFKLNEKTGIEANFNVGPSVYVTDVGYLGVEGNIALKYRIGYLAIGTNFRYFRGKYGVYNDRDPIHIFNVFLSLGCKF</sequence>
<dbReference type="RefSeq" id="WP_264791633.1">
    <property type="nucleotide sequence ID" value="NZ_AP026867.1"/>
</dbReference>
<accession>A0A915YC19</accession>
<evidence type="ECO:0000313" key="2">
    <source>
        <dbReference type="EMBL" id="BDS10310.1"/>
    </source>
</evidence>
<dbReference type="KEGG" id="aup:AsAng_0010180"/>
<protein>
    <recommendedName>
        <fullName evidence="4">Outer membrane protein beta-barrel domain-containing protein</fullName>
    </recommendedName>
</protein>